<evidence type="ECO:0000256" key="10">
    <source>
        <dbReference type="SAM" id="SignalP"/>
    </source>
</evidence>
<dbReference type="GO" id="GO:0004559">
    <property type="term" value="F:alpha-mannosidase activity"/>
    <property type="evidence" value="ECO:0007669"/>
    <property type="project" value="TreeGrafter"/>
</dbReference>
<evidence type="ECO:0000256" key="6">
    <source>
        <dbReference type="ARBA" id="ARBA00022989"/>
    </source>
</evidence>
<feature type="transmembrane region" description="Helical" evidence="9">
    <location>
        <begin position="441"/>
        <end position="467"/>
    </location>
</feature>
<keyword evidence="8 9" id="KW-0472">Membrane</keyword>
<dbReference type="PANTHER" id="PTHR13572">
    <property type="entry name" value="ENDO-ALPHA-1,2-MANNOSIDASE"/>
    <property type="match status" value="1"/>
</dbReference>
<evidence type="ECO:0000313" key="11">
    <source>
        <dbReference type="EMBL" id="CAD8951886.1"/>
    </source>
</evidence>
<feature type="chain" id="PRO_5030773634" evidence="10">
    <location>
        <begin position="26"/>
        <end position="744"/>
    </location>
</feature>
<gene>
    <name evidence="11" type="ORF">HAND00432_LOCUS6421</name>
</gene>
<feature type="transmembrane region" description="Helical" evidence="9">
    <location>
        <begin position="500"/>
        <end position="517"/>
    </location>
</feature>
<reference evidence="11" key="1">
    <citation type="submission" date="2021-01" db="EMBL/GenBank/DDBJ databases">
        <authorList>
            <person name="Corre E."/>
            <person name="Pelletier E."/>
            <person name="Niang G."/>
            <person name="Scheremetjew M."/>
            <person name="Finn R."/>
            <person name="Kale V."/>
            <person name="Holt S."/>
            <person name="Cochrane G."/>
            <person name="Meng A."/>
            <person name="Brown T."/>
            <person name="Cohen L."/>
        </authorList>
    </citation>
    <scope>NUCLEOTIDE SEQUENCE</scope>
    <source>
        <strain evidence="11">CCMP644</strain>
    </source>
</reference>
<dbReference type="Gene3D" id="3.20.20.80">
    <property type="entry name" value="Glycosidases"/>
    <property type="match status" value="1"/>
</dbReference>
<sequence length="744" mass="84000">MLPTARGSLTFLLLLLLITTPGATADAGKITKEAPLDAGASKVEVQPPLVGAYYFNWYNIEEQWRRYPRAHEPKLGEYDLSKGDTILDQHHAWAKEAGIDFFAMLWTGAGSDLVQWARADELDARVSEHLAVKDGVKIALVYNLRDVISTSHRGKIDLSEKDSCQIFHDHISHASRTHFQEDNYLKIKGSPVIILHTMRDYVNYKECLKVIFEQVEQEIGAYPYIIGDAVWWSPGSESMPWSEYRHVNLSAVTAFNLVDHSQPSKMGPSFAWYGSQLYHDVIKGAWPNGIQVVPMVMPGYDDTKLRGASQTEIPRAGGAEFVHQWKQVLWFLKCQPKLQGALNRAVNFGTLPGFGSRKAKGPTAHESIVMVNSFNEWHEGTEIEPSKEYGAQFINLLAALKAEIATEQMSCGKEKDAKFKAAKFDVPRLFLKGEATPTDRVFLALLRVFLWLFVVALLWVVFGNVIVKHTGRRRKYKVDDPESSIGAAAQGKKYKNRMSLWTWIVILGLCWGVWAAVTHVMGTQKVRGFFEDRLHEYNRLHTHNLRVAREVSHSLCPSMTLTMHTAKIDEWVNKLAEGQITQTEFQNEICGDNPLHVREIVQAHIDYVGREPEKEALKILSDKVEKGEMTLLEVVESVRTSSEASEWAQRRQQDRVKIPTEHVHAFKDFEEVLSMAKEGELNENRADLVEALKVVEAQVESLKAKGNDRMAAETIKDFFAANAGVKKHFKAAKKADSLLDPPDQ</sequence>
<dbReference type="EMBL" id="HBFX01010809">
    <property type="protein sequence ID" value="CAD8951886.1"/>
    <property type="molecule type" value="Transcribed_RNA"/>
</dbReference>
<evidence type="ECO:0000256" key="2">
    <source>
        <dbReference type="ARBA" id="ARBA00009559"/>
    </source>
</evidence>
<accession>A0A7S1DNP3</accession>
<keyword evidence="3 9" id="KW-0812">Transmembrane</keyword>
<name>A0A7S1DNP3_HEMAN</name>
<evidence type="ECO:0000256" key="3">
    <source>
        <dbReference type="ARBA" id="ARBA00022692"/>
    </source>
</evidence>
<keyword evidence="4" id="KW-0378">Hydrolase</keyword>
<comment type="similarity">
    <text evidence="2">Belongs to the glycosyl hydrolase 99 family.</text>
</comment>
<dbReference type="InterPro" id="IPR032719">
    <property type="entry name" value="WbsX"/>
</dbReference>
<dbReference type="InterPro" id="IPR026071">
    <property type="entry name" value="Glyco_Hydrolase_99"/>
</dbReference>
<evidence type="ECO:0000256" key="5">
    <source>
        <dbReference type="ARBA" id="ARBA00022968"/>
    </source>
</evidence>
<evidence type="ECO:0000256" key="8">
    <source>
        <dbReference type="ARBA" id="ARBA00023136"/>
    </source>
</evidence>
<evidence type="ECO:0000256" key="4">
    <source>
        <dbReference type="ARBA" id="ARBA00022801"/>
    </source>
</evidence>
<evidence type="ECO:0000256" key="9">
    <source>
        <dbReference type="SAM" id="Phobius"/>
    </source>
</evidence>
<keyword evidence="6 9" id="KW-1133">Transmembrane helix</keyword>
<feature type="signal peptide" evidence="10">
    <location>
        <begin position="1"/>
        <end position="25"/>
    </location>
</feature>
<keyword evidence="7" id="KW-0333">Golgi apparatus</keyword>
<dbReference type="AlphaFoldDB" id="A0A7S1DNP3"/>
<organism evidence="11">
    <name type="scientific">Hemiselmis andersenii</name>
    <name type="common">Cryptophyte alga</name>
    <dbReference type="NCBI Taxonomy" id="464988"/>
    <lineage>
        <taxon>Eukaryota</taxon>
        <taxon>Cryptophyceae</taxon>
        <taxon>Cryptomonadales</taxon>
        <taxon>Hemiselmidaceae</taxon>
        <taxon>Hemiselmis</taxon>
    </lineage>
</organism>
<proteinExistence type="inferred from homology"/>
<protein>
    <submittedName>
        <fullName evidence="11">Uncharacterized protein</fullName>
    </submittedName>
</protein>
<dbReference type="GO" id="GO:0000139">
    <property type="term" value="C:Golgi membrane"/>
    <property type="evidence" value="ECO:0007669"/>
    <property type="project" value="UniProtKB-SubCell"/>
</dbReference>
<dbReference type="PANTHER" id="PTHR13572:SF4">
    <property type="entry name" value="RE57134P"/>
    <property type="match status" value="1"/>
</dbReference>
<evidence type="ECO:0000256" key="7">
    <source>
        <dbReference type="ARBA" id="ARBA00023034"/>
    </source>
</evidence>
<keyword evidence="5" id="KW-0735">Signal-anchor</keyword>
<evidence type="ECO:0000256" key="1">
    <source>
        <dbReference type="ARBA" id="ARBA00004323"/>
    </source>
</evidence>
<keyword evidence="10" id="KW-0732">Signal</keyword>
<dbReference type="Pfam" id="PF14307">
    <property type="entry name" value="Glyco_tran_WbsX"/>
    <property type="match status" value="1"/>
</dbReference>
<comment type="subcellular location">
    <subcellularLocation>
        <location evidence="1">Golgi apparatus membrane</location>
        <topology evidence="1">Single-pass type II membrane protein</topology>
    </subcellularLocation>
</comment>